<protein>
    <submittedName>
        <fullName evidence="2">Hypothetical_protein</fullName>
    </submittedName>
</protein>
<dbReference type="AlphaFoldDB" id="A0AA86Q126"/>
<dbReference type="EMBL" id="CAXDID020000160">
    <property type="protein sequence ID" value="CAL6044341.1"/>
    <property type="molecule type" value="Genomic_DNA"/>
</dbReference>
<dbReference type="EMBL" id="CATOUU010000807">
    <property type="protein sequence ID" value="CAI9950159.1"/>
    <property type="molecule type" value="Genomic_DNA"/>
</dbReference>
<dbReference type="Proteomes" id="UP001642409">
    <property type="component" value="Unassembled WGS sequence"/>
</dbReference>
<proteinExistence type="predicted"/>
<evidence type="ECO:0000313" key="1">
    <source>
        <dbReference type="EMBL" id="CAI9950159.1"/>
    </source>
</evidence>
<accession>A0AA86Q126</accession>
<reference evidence="1" key="1">
    <citation type="submission" date="2023-06" db="EMBL/GenBank/DDBJ databases">
        <authorList>
            <person name="Kurt Z."/>
        </authorList>
    </citation>
    <scope>NUCLEOTIDE SEQUENCE</scope>
</reference>
<sequence length="248" mass="29084">MKPPFSHCIFLHRTDNFFYCYGNRTSYVLNSSLQIAKTVPNDFVFTSSAPLSEQFALGPEFGLGLSNGFVFKFKKHRIISLFKTDVNLHSIIHFQGTFYALGLDLWTVNEEGISKCNFVNKIGLPLRYYDLQFQAPNYLINTKNGQINTITQKGNQLEWTEVSPKLEVPLTLLAYQNEEYLIFNAYDQVVYLVELKGQYKVYTGMWRLKYEQSQFQERIINGETKWMEWLGIDLERRREQLEFSESIE</sequence>
<gene>
    <name evidence="1" type="ORF">HINF_LOCUS37804</name>
    <name evidence="2" type="ORF">HINF_LOCUS40510</name>
</gene>
<evidence type="ECO:0000313" key="3">
    <source>
        <dbReference type="Proteomes" id="UP001642409"/>
    </source>
</evidence>
<comment type="caution">
    <text evidence="1">The sequence shown here is derived from an EMBL/GenBank/DDBJ whole genome shotgun (WGS) entry which is preliminary data.</text>
</comment>
<keyword evidence="3" id="KW-1185">Reference proteome</keyword>
<name>A0AA86Q126_9EUKA</name>
<reference evidence="2 3" key="2">
    <citation type="submission" date="2024-07" db="EMBL/GenBank/DDBJ databases">
        <authorList>
            <person name="Akdeniz Z."/>
        </authorList>
    </citation>
    <scope>NUCLEOTIDE SEQUENCE [LARGE SCALE GENOMIC DNA]</scope>
</reference>
<evidence type="ECO:0000313" key="2">
    <source>
        <dbReference type="EMBL" id="CAL6044341.1"/>
    </source>
</evidence>
<organism evidence="1">
    <name type="scientific">Hexamita inflata</name>
    <dbReference type="NCBI Taxonomy" id="28002"/>
    <lineage>
        <taxon>Eukaryota</taxon>
        <taxon>Metamonada</taxon>
        <taxon>Diplomonadida</taxon>
        <taxon>Hexamitidae</taxon>
        <taxon>Hexamitinae</taxon>
        <taxon>Hexamita</taxon>
    </lineage>
</organism>